<proteinExistence type="predicted"/>
<gene>
    <name evidence="1" type="ORF">HOLleu_07856</name>
</gene>
<reference evidence="1" key="1">
    <citation type="submission" date="2021-10" db="EMBL/GenBank/DDBJ databases">
        <title>Tropical sea cucumber genome reveals ecological adaptation and Cuvierian tubules defense mechanism.</title>
        <authorList>
            <person name="Chen T."/>
        </authorList>
    </citation>
    <scope>NUCLEOTIDE SEQUENCE</scope>
    <source>
        <strain evidence="1">Nanhai2018</strain>
        <tissue evidence="1">Muscle</tissue>
    </source>
</reference>
<evidence type="ECO:0000313" key="2">
    <source>
        <dbReference type="Proteomes" id="UP001152320"/>
    </source>
</evidence>
<dbReference type="EMBL" id="JAIZAY010000003">
    <property type="protein sequence ID" value="KAJ8044951.1"/>
    <property type="molecule type" value="Genomic_DNA"/>
</dbReference>
<dbReference type="Proteomes" id="UP001152320">
    <property type="component" value="Chromosome 3"/>
</dbReference>
<accession>A0A9Q1CGL7</accession>
<sequence length="95" mass="10914">MTWKTKCRLSRPTAFNFVKKSALEKDIADKDGEACENIKEKPAIYTKSGYPYLLMQIARSCYVQKCFPILKRCPSSLSKYATEMVVDQEIAHPIF</sequence>
<keyword evidence="2" id="KW-1185">Reference proteome</keyword>
<dbReference type="AlphaFoldDB" id="A0A9Q1CGL7"/>
<organism evidence="1 2">
    <name type="scientific">Holothuria leucospilota</name>
    <name type="common">Black long sea cucumber</name>
    <name type="synonym">Mertensiothuria leucospilota</name>
    <dbReference type="NCBI Taxonomy" id="206669"/>
    <lineage>
        <taxon>Eukaryota</taxon>
        <taxon>Metazoa</taxon>
        <taxon>Echinodermata</taxon>
        <taxon>Eleutherozoa</taxon>
        <taxon>Echinozoa</taxon>
        <taxon>Holothuroidea</taxon>
        <taxon>Aspidochirotacea</taxon>
        <taxon>Aspidochirotida</taxon>
        <taxon>Holothuriidae</taxon>
        <taxon>Holothuria</taxon>
    </lineage>
</organism>
<protein>
    <submittedName>
        <fullName evidence="1">Uncharacterized protein</fullName>
    </submittedName>
</protein>
<evidence type="ECO:0000313" key="1">
    <source>
        <dbReference type="EMBL" id="KAJ8044951.1"/>
    </source>
</evidence>
<name>A0A9Q1CGL7_HOLLE</name>
<comment type="caution">
    <text evidence="1">The sequence shown here is derived from an EMBL/GenBank/DDBJ whole genome shotgun (WGS) entry which is preliminary data.</text>
</comment>